<dbReference type="AlphaFoldDB" id="C1E236"/>
<dbReference type="Proteomes" id="UP000002009">
    <property type="component" value="Chromosome 3"/>
</dbReference>
<evidence type="ECO:0000256" key="1">
    <source>
        <dbReference type="SAM" id="MobiDB-lite"/>
    </source>
</evidence>
<keyword evidence="3" id="KW-1185">Reference proteome</keyword>
<proteinExistence type="predicted"/>
<gene>
    <name evidence="2" type="ORF">MICPUN_107940</name>
</gene>
<feature type="compositionally biased region" description="Basic and acidic residues" evidence="1">
    <location>
        <begin position="116"/>
        <end position="142"/>
    </location>
</feature>
<dbReference type="KEGG" id="mis:MICPUN_107940"/>
<evidence type="ECO:0000313" key="3">
    <source>
        <dbReference type="Proteomes" id="UP000002009"/>
    </source>
</evidence>
<feature type="region of interest" description="Disordered" evidence="1">
    <location>
        <begin position="1"/>
        <end position="42"/>
    </location>
</feature>
<accession>C1E236</accession>
<feature type="region of interest" description="Disordered" evidence="1">
    <location>
        <begin position="112"/>
        <end position="160"/>
    </location>
</feature>
<organism evidence="2 3">
    <name type="scientific">Micromonas commoda (strain RCC299 / NOUM17 / CCMP2709)</name>
    <name type="common">Picoplanktonic green alga</name>
    <dbReference type="NCBI Taxonomy" id="296587"/>
    <lineage>
        <taxon>Eukaryota</taxon>
        <taxon>Viridiplantae</taxon>
        <taxon>Chlorophyta</taxon>
        <taxon>Mamiellophyceae</taxon>
        <taxon>Mamiellales</taxon>
        <taxon>Mamiellaceae</taxon>
        <taxon>Micromonas</taxon>
    </lineage>
</organism>
<sequence length="187" mass="20815">MVASYAGSDDVENNEPSTPEQDKEVAGVAGTTGSRGEERVRNRAHEYHHASEDLLESALRLFGQLIEHLPDARDVVSHETMKALMDIHESDRFSREQRSLAEQTMQLMGCPTPGSSDDHAPGDLFAEHNEGSREPFMDDDKTVAWTAPMSHATPSKRSREIFEYRESSKSEGLLDACLDDLPRATPF</sequence>
<name>C1E236_MICCC</name>
<dbReference type="InParanoid" id="C1E236"/>
<protein>
    <submittedName>
        <fullName evidence="2">Uncharacterized protein</fullName>
    </submittedName>
</protein>
<evidence type="ECO:0000313" key="2">
    <source>
        <dbReference type="EMBL" id="ACO61852.1"/>
    </source>
</evidence>
<dbReference type="EMBL" id="CP001324">
    <property type="protein sequence ID" value="ACO61852.1"/>
    <property type="molecule type" value="Genomic_DNA"/>
</dbReference>
<dbReference type="RefSeq" id="XP_002500594.1">
    <property type="nucleotide sequence ID" value="XM_002500548.1"/>
</dbReference>
<dbReference type="GeneID" id="8241785"/>
<reference evidence="2 3" key="1">
    <citation type="journal article" date="2009" name="Science">
        <title>Green evolution and dynamic adaptations revealed by genomes of the marine picoeukaryotes Micromonas.</title>
        <authorList>
            <person name="Worden A.Z."/>
            <person name="Lee J.H."/>
            <person name="Mock T."/>
            <person name="Rouze P."/>
            <person name="Simmons M.P."/>
            <person name="Aerts A.L."/>
            <person name="Allen A.E."/>
            <person name="Cuvelier M.L."/>
            <person name="Derelle E."/>
            <person name="Everett M.V."/>
            <person name="Foulon E."/>
            <person name="Grimwood J."/>
            <person name="Gundlach H."/>
            <person name="Henrissat B."/>
            <person name="Napoli C."/>
            <person name="McDonald S.M."/>
            <person name="Parker M.S."/>
            <person name="Rombauts S."/>
            <person name="Salamov A."/>
            <person name="Von Dassow P."/>
            <person name="Badger J.H."/>
            <person name="Coutinho P.M."/>
            <person name="Demir E."/>
            <person name="Dubchak I."/>
            <person name="Gentemann C."/>
            <person name="Eikrem W."/>
            <person name="Gready J.E."/>
            <person name="John U."/>
            <person name="Lanier W."/>
            <person name="Lindquist E.A."/>
            <person name="Lucas S."/>
            <person name="Mayer K.F."/>
            <person name="Moreau H."/>
            <person name="Not F."/>
            <person name="Otillar R."/>
            <person name="Panaud O."/>
            <person name="Pangilinan J."/>
            <person name="Paulsen I."/>
            <person name="Piegu B."/>
            <person name="Poliakov A."/>
            <person name="Robbens S."/>
            <person name="Schmutz J."/>
            <person name="Toulza E."/>
            <person name="Wyss T."/>
            <person name="Zelensky A."/>
            <person name="Zhou K."/>
            <person name="Armbrust E.V."/>
            <person name="Bhattacharya D."/>
            <person name="Goodenough U.W."/>
            <person name="Van de Peer Y."/>
            <person name="Grigoriev I.V."/>
        </authorList>
    </citation>
    <scope>NUCLEOTIDE SEQUENCE [LARGE SCALE GENOMIC DNA]</scope>
    <source>
        <strain evidence="3">RCC299 / NOUM17</strain>
    </source>
</reference>